<reference evidence="2 3" key="1">
    <citation type="submission" date="2013-02" db="EMBL/GenBank/DDBJ databases">
        <title>Genome sequence of Clostridium saccharoperbutylacetonicum N1-4(HMT).</title>
        <authorList>
            <person name="Poehlein A."/>
            <person name="Daniel R."/>
        </authorList>
    </citation>
    <scope>NUCLEOTIDE SEQUENCE [LARGE SCALE GENOMIC DNA]</scope>
    <source>
        <strain evidence="3">N1-4(HMT)</strain>
    </source>
</reference>
<dbReference type="PATRIC" id="fig|931276.5.peg.2402"/>
<dbReference type="EMBL" id="CP004121">
    <property type="protein sequence ID" value="AGF56163.1"/>
    <property type="molecule type" value="Genomic_DNA"/>
</dbReference>
<evidence type="ECO:0000313" key="3">
    <source>
        <dbReference type="Proteomes" id="UP000011728"/>
    </source>
</evidence>
<evidence type="ECO:0000256" key="1">
    <source>
        <dbReference type="SAM" id="SignalP"/>
    </source>
</evidence>
<keyword evidence="1" id="KW-0732">Signal</keyword>
<name>M1MIL1_9CLOT</name>
<sequence length="236" mass="27479">MKKIVIISFLTISLFLNGCSSFSQKPSSNLKENTESVSEENNKKELKLKGMVVERTEDEFVFAAISESGMNTYMFKSPEDDKRRLSKLRKGDEIIVEWTVDGTSTEGKITFYLKKLEIDTKKSYKNEEESEKYRQESLVAYADLIKEIEDEYQNIKVSYIVGKNQKKIMSIEMQQLLNQELTLEEIEKLTVEKEIRLKDDNIHIILISVKEKDKDVRIISFSLENGIYVKILDQFT</sequence>
<keyword evidence="3" id="KW-1185">Reference proteome</keyword>
<dbReference type="AlphaFoldDB" id="M1MIL1"/>
<dbReference type="STRING" id="36745.CLSAP_22140"/>
<evidence type="ECO:0008006" key="4">
    <source>
        <dbReference type="Google" id="ProtNLM"/>
    </source>
</evidence>
<feature type="signal peptide" evidence="1">
    <location>
        <begin position="1"/>
        <end position="18"/>
    </location>
</feature>
<gene>
    <name evidence="2" type="ORF">Cspa_c23980</name>
</gene>
<accession>M1MIL1</accession>
<organism evidence="2 3">
    <name type="scientific">Clostridium saccharoperbutylacetonicum N1-4(HMT)</name>
    <dbReference type="NCBI Taxonomy" id="931276"/>
    <lineage>
        <taxon>Bacteria</taxon>
        <taxon>Bacillati</taxon>
        <taxon>Bacillota</taxon>
        <taxon>Clostridia</taxon>
        <taxon>Eubacteriales</taxon>
        <taxon>Clostridiaceae</taxon>
        <taxon>Clostridium</taxon>
    </lineage>
</organism>
<evidence type="ECO:0000313" key="2">
    <source>
        <dbReference type="EMBL" id="AGF56163.1"/>
    </source>
</evidence>
<dbReference type="HOGENOM" id="CLU_1173807_0_0_9"/>
<dbReference type="KEGG" id="csr:Cspa_c23980"/>
<feature type="chain" id="PRO_5038452577" description="DUF3221 domain-containing protein" evidence="1">
    <location>
        <begin position="19"/>
        <end position="236"/>
    </location>
</feature>
<dbReference type="Proteomes" id="UP000011728">
    <property type="component" value="Chromosome"/>
</dbReference>
<protein>
    <recommendedName>
        <fullName evidence="4">DUF3221 domain-containing protein</fullName>
    </recommendedName>
</protein>
<proteinExistence type="predicted"/>
<dbReference type="RefSeq" id="WP_015392482.1">
    <property type="nucleotide sequence ID" value="NC_020291.1"/>
</dbReference>